<name>A0A1G7PB38_THETY</name>
<evidence type="ECO:0000313" key="3">
    <source>
        <dbReference type="Proteomes" id="UP000183404"/>
    </source>
</evidence>
<dbReference type="Proteomes" id="UP000183404">
    <property type="component" value="Unassembled WGS sequence"/>
</dbReference>
<dbReference type="AlphaFoldDB" id="A0A1G7PB38"/>
<gene>
    <name evidence="2" type="ORF">SAMN04244560_01303</name>
</gene>
<dbReference type="NCBIfam" id="NF033453">
    <property type="entry name" value="BREX_3_BrxF"/>
    <property type="match status" value="1"/>
</dbReference>
<dbReference type="InterPro" id="IPR048067">
    <property type="entry name" value="BREX_3_BrxF"/>
</dbReference>
<organism evidence="2 3">
    <name type="scientific">Thermoanaerobacter thermohydrosulfuricus</name>
    <name type="common">Clostridium thermohydrosulfuricum</name>
    <dbReference type="NCBI Taxonomy" id="1516"/>
    <lineage>
        <taxon>Bacteria</taxon>
        <taxon>Bacillati</taxon>
        <taxon>Bacillota</taxon>
        <taxon>Clostridia</taxon>
        <taxon>Thermoanaerobacterales</taxon>
        <taxon>Thermoanaerobacteraceae</taxon>
        <taxon>Thermoanaerobacter</taxon>
    </lineage>
</organism>
<protein>
    <recommendedName>
        <fullName evidence="1">ATPase AAA-type core domain-containing protein</fullName>
    </recommendedName>
</protein>
<evidence type="ECO:0000259" key="1">
    <source>
        <dbReference type="Pfam" id="PF00004"/>
    </source>
</evidence>
<dbReference type="EMBL" id="FNBS01000026">
    <property type="protein sequence ID" value="SDF83512.1"/>
    <property type="molecule type" value="Genomic_DNA"/>
</dbReference>
<evidence type="ECO:0000313" key="2">
    <source>
        <dbReference type="EMBL" id="SDF83512.1"/>
    </source>
</evidence>
<dbReference type="RefSeq" id="WP_074592539.1">
    <property type="nucleotide sequence ID" value="NZ_FNBS01000026.1"/>
</dbReference>
<accession>A0A1G7PB38</accession>
<dbReference type="Gene3D" id="3.40.50.300">
    <property type="entry name" value="P-loop containing nucleotide triphosphate hydrolases"/>
    <property type="match status" value="1"/>
</dbReference>
<dbReference type="InterPro" id="IPR003959">
    <property type="entry name" value="ATPase_AAA_core"/>
</dbReference>
<dbReference type="InterPro" id="IPR027417">
    <property type="entry name" value="P-loop_NTPase"/>
</dbReference>
<sequence length="158" mass="18418">MSIYKDIQDAFILLPYKYYKLILLVGPIGSGKTKLLKRISADYNYDYINVNLQLSEKLINIPLEERCYYVDDFMEEILSQSKTDVTILDNIEILFAPHLKIDPLKMLKNMSKYKKIITSWGGSYINGILTYAEPGYPEYRRYKKDDLDIIVINVEGGR</sequence>
<reference evidence="2 3" key="1">
    <citation type="submission" date="2016-10" db="EMBL/GenBank/DDBJ databases">
        <authorList>
            <person name="de Groot N.N."/>
        </authorList>
    </citation>
    <scope>NUCLEOTIDE SEQUENCE [LARGE SCALE GENOMIC DNA]</scope>
    <source>
        <strain evidence="2 3">DSM 569</strain>
    </source>
</reference>
<dbReference type="GO" id="GO:0016887">
    <property type="term" value="F:ATP hydrolysis activity"/>
    <property type="evidence" value="ECO:0007669"/>
    <property type="project" value="InterPro"/>
</dbReference>
<proteinExistence type="predicted"/>
<dbReference type="GO" id="GO:0005524">
    <property type="term" value="F:ATP binding"/>
    <property type="evidence" value="ECO:0007669"/>
    <property type="project" value="InterPro"/>
</dbReference>
<dbReference type="Pfam" id="PF00004">
    <property type="entry name" value="AAA"/>
    <property type="match status" value="1"/>
</dbReference>
<dbReference type="SUPFAM" id="SSF52540">
    <property type="entry name" value="P-loop containing nucleoside triphosphate hydrolases"/>
    <property type="match status" value="1"/>
</dbReference>
<feature type="domain" description="ATPase AAA-type core" evidence="1">
    <location>
        <begin position="22"/>
        <end position="95"/>
    </location>
</feature>